<keyword evidence="3" id="KW-1185">Reference proteome</keyword>
<name>A0A9P1BIX0_9DINO</name>
<dbReference type="EMBL" id="CAMXCT030000125">
    <property type="protein sequence ID" value="CAL4761575.1"/>
    <property type="molecule type" value="Genomic_DNA"/>
</dbReference>
<gene>
    <name evidence="1" type="ORF">C1SCF055_LOCUS2683</name>
</gene>
<sequence length="1813" mass="201633">MAIEVGRLGRRHVISRSGLEAVLKDLKDREFPSAISRQTVKRQRDTTVEVQTPLGCLLSSYSVTLPEQKKTAKKPAMKAKSVELPFLAPLPLLYHLCAEESEFARMMRHVLDRYKPSRQQPLSILAYADEISPGNVLAHRLERKVQVIYWSIKEFGPVALSSERSWFLAGIARSEHVKRLPGKMSEYFRRCLEQFILPIDVREGIQVRFADGHCSMLFAAVDVIVADEVALKEMIGMKGAAGTICCPLCRNLVDHKSELHHHQDAFVPSTTIDLSLVDAQTDASVKKILDYLEEQAHGPVSKAKFSKMTQALGFNYNPHGLLRSAELDIKAVSVLMFDWMHCFCVAGLWNVEAGLLVAKLQEIGITQADLHEELQKFIWPQAIRSRGVTGQKIFAKGDQNEDIKCSASECLSVYSVLRLFLLEAMQTQDLHAIRAECDSYLRLCHVLDLLQQVKLGKTTPRALEVAVVAHLSAFKDAYRDTRFLPKHHYSLHLCRMLQRHGTLVSCFCHERKHKEIKRHAQLICNTWSAWERSVMVDAACDMLDSLLEDQDQSFYGGICQPQEAPMATKQLLYRTLGAFRVAKVARSAYYAPGARVFKDDVVICHVEDLNDPLLGNNYLATTPVIQVEAHIEQVQALRGNRIAVARFKSAFIAGQEALKQAVTVSSKTEDLDEALPTSTMQPTDHIALPGGLQLQLEKEVSVSLRSVTDYYFALRLLGHGWAWAGNYMVKYNDADVLMMDLSTALHYADTSLRDCMEFGGGSLVWYQRNDLLTRAKMATYVRWGWPASAALTEEPKGTKRPAESPPLDRRARAVKGDGFRTVSQIKGGKRLCKPWNDGRGRQDKNCQVYMSTPVEEPARAVALVKSPQTGLAAKMYLGWHFYAVAAEPDPIAQAAVHNMPNLVHVPRIEDLHAKDFLLFLQRRNIRGILMGGGSPCQGNSSLNLSCLWVGATPKSVLVGKKEGPAACWDYPASPWTWSPTAADEVPTLVYEGAKPCPPRVFFQQDFQPMFDPADVVAKHGVGAFHTFTREFRHPADGVAQVSAAAAARFEEDCRRPPAAYEERSLLWSGRQWRQPLREERAQMHGLPAACLGTVAGDPDLKRQRQNSRLGNGFHMFSLLFSMLPSVLGGKVLLNPPCLMERGLQSRLVHSVWEPGRLASMPGLLTAGEVIERMQPLLPACSLDRAVWEQTTQRLQACNLQDLQMFAAWCRLRGEQTDVLGPQPLLAQDRAQVYAGPSGQRYAADTTRGLNPLLPPGLGKEGHMEASAKLGSPFAPRPWPELDIAFVVDAIAIWQWALPRVAEKLRHVLRTVARALHPLELAIAPFRVPSAQMVAAEKKPAFVAFMTVLLHWPDLRQAHLISCVPDTFEDWVAGAEAALDTLLHSRPPKHHAAILEATKAEQAKNSCSEFLTRSEVDAMFDYQPWRPLERFLIQADGKARVIDNCRKTQHNAHTTMYETIHTVSIDFVAAVAADLCRRLDIREPPHSSGSLEWLRLTLGTDDLPDACRGLPVSPEHQRFSVVAILAVDFVADCSPSQLGLRLVFSLMGAPPQASKGFVTSANRHYLGTSIHTGDFVTAGSVRVQPKYSTSIKVLRKLDACLKSRTLLRDEAGKLRGDLMWFFSMCMEHLGKLAGPVLSAHQRSDDSASTPHEMSYLHALRAAVALSQPRDVCVLHGHQPVVRVYSDASFEEGILRLGWVIFVPGHPGTCIVPDRIATWKSRSQQIFPGETVAALVVALVHDALLANQDLLYFTDNQASAASLIRVTSSEEDFTCASLRCIREYGMSGWIVNANPSDGLSRLGLADPWTLSQPWQ</sequence>
<organism evidence="1">
    <name type="scientific">Cladocopium goreaui</name>
    <dbReference type="NCBI Taxonomy" id="2562237"/>
    <lineage>
        <taxon>Eukaryota</taxon>
        <taxon>Sar</taxon>
        <taxon>Alveolata</taxon>
        <taxon>Dinophyceae</taxon>
        <taxon>Suessiales</taxon>
        <taxon>Symbiodiniaceae</taxon>
        <taxon>Cladocopium</taxon>
    </lineage>
</organism>
<reference evidence="1" key="1">
    <citation type="submission" date="2022-10" db="EMBL/GenBank/DDBJ databases">
        <authorList>
            <person name="Chen Y."/>
            <person name="Dougan E. K."/>
            <person name="Chan C."/>
            <person name="Rhodes N."/>
            <person name="Thang M."/>
        </authorList>
    </citation>
    <scope>NUCLEOTIDE SEQUENCE</scope>
</reference>
<proteinExistence type="predicted"/>
<evidence type="ECO:0000313" key="2">
    <source>
        <dbReference type="EMBL" id="CAL1127638.1"/>
    </source>
</evidence>
<dbReference type="EMBL" id="CAMXCT010000125">
    <property type="protein sequence ID" value="CAI3974263.1"/>
    <property type="molecule type" value="Genomic_DNA"/>
</dbReference>
<evidence type="ECO:0000313" key="1">
    <source>
        <dbReference type="EMBL" id="CAI3974263.1"/>
    </source>
</evidence>
<dbReference type="EMBL" id="CAMXCT020000125">
    <property type="protein sequence ID" value="CAL1127638.1"/>
    <property type="molecule type" value="Genomic_DNA"/>
</dbReference>
<dbReference type="Proteomes" id="UP001152797">
    <property type="component" value="Unassembled WGS sequence"/>
</dbReference>
<protein>
    <submittedName>
        <fullName evidence="1">Uncharacterized protein</fullName>
    </submittedName>
</protein>
<reference evidence="2" key="2">
    <citation type="submission" date="2024-04" db="EMBL/GenBank/DDBJ databases">
        <authorList>
            <person name="Chen Y."/>
            <person name="Shah S."/>
            <person name="Dougan E. K."/>
            <person name="Thang M."/>
            <person name="Chan C."/>
        </authorList>
    </citation>
    <scope>NUCLEOTIDE SEQUENCE [LARGE SCALE GENOMIC DNA]</scope>
</reference>
<accession>A0A9P1BIX0</accession>
<evidence type="ECO:0000313" key="3">
    <source>
        <dbReference type="Proteomes" id="UP001152797"/>
    </source>
</evidence>
<comment type="caution">
    <text evidence="1">The sequence shown here is derived from an EMBL/GenBank/DDBJ whole genome shotgun (WGS) entry which is preliminary data.</text>
</comment>
<feature type="non-terminal residue" evidence="1">
    <location>
        <position position="1813"/>
    </location>
</feature>